<evidence type="ECO:0000256" key="1">
    <source>
        <dbReference type="ARBA" id="ARBA00008520"/>
    </source>
</evidence>
<dbReference type="GO" id="GO:1901982">
    <property type="term" value="F:maltose binding"/>
    <property type="evidence" value="ECO:0007669"/>
    <property type="project" value="TreeGrafter"/>
</dbReference>
<dbReference type="Proteomes" id="UP000293519">
    <property type="component" value="Unassembled WGS sequence"/>
</dbReference>
<sequence>MKASQWTALGLTGALAVTLTACAADGEGSGDGSGNGDGASGGDSLSVLIASSGPAEAGYYEEAVARFTEETGTEVEIVVANDLIQQLGQGFAGNNPPDLFYLPWDQFETYAAQGFLEPYAGDLANAGDFLPALVEQFSYEDEFYCAPKDFSTLGLQINLEAWEAAGLTDADVPTTWDELQTVAATLTTGDQVGLSMGREYARVGVFMNQAGGQLVDGDTVTADTAENAAGLEYLQGLISDGSLVFPPDLEAGWGGEAFGLGRAAMVIEGPWINGAMANDFPEREFISVELPAGPGGESTYSFATCWGMPVGSDTRDSASALVEFLTTPEEQLLAAEAFGVIPSTTAGADTYASDFPENAAFVAGVDYAVSPVAFNGAAAVMSEFNTELEQLGSADAASLLATLQGNLQAALDSAQG</sequence>
<feature type="signal peptide" evidence="4">
    <location>
        <begin position="1"/>
        <end position="23"/>
    </location>
</feature>
<proteinExistence type="inferred from homology"/>
<reference evidence="5 6" key="1">
    <citation type="journal article" date="2015" name="Stand. Genomic Sci.">
        <title>Genomic Encyclopedia of Bacterial and Archaeal Type Strains, Phase III: the genomes of soil and plant-associated and newly described type strains.</title>
        <authorList>
            <person name="Whitman W.B."/>
            <person name="Woyke T."/>
            <person name="Klenk H.P."/>
            <person name="Zhou Y."/>
            <person name="Lilburn T.G."/>
            <person name="Beck B.J."/>
            <person name="De Vos P."/>
            <person name="Vandamme P."/>
            <person name="Eisen J.A."/>
            <person name="Garrity G."/>
            <person name="Hugenholtz P."/>
            <person name="Kyrpides N.C."/>
        </authorList>
    </citation>
    <scope>NUCLEOTIDE SEQUENCE [LARGE SCALE GENOMIC DNA]</scope>
    <source>
        <strain evidence="5 6">CV2</strain>
    </source>
</reference>
<comment type="similarity">
    <text evidence="1">Belongs to the bacterial solute-binding protein 1 family.</text>
</comment>
<keyword evidence="3 4" id="KW-0732">Signal</keyword>
<dbReference type="Pfam" id="PF13416">
    <property type="entry name" value="SBP_bac_8"/>
    <property type="match status" value="1"/>
</dbReference>
<name>A0A4Q7LRN5_9MICO</name>
<keyword evidence="6" id="KW-1185">Reference proteome</keyword>
<comment type="caution">
    <text evidence="5">The sequence shown here is derived from an EMBL/GenBank/DDBJ whole genome shotgun (WGS) entry which is preliminary data.</text>
</comment>
<dbReference type="AlphaFoldDB" id="A0A4Q7LRN5"/>
<evidence type="ECO:0000313" key="6">
    <source>
        <dbReference type="Proteomes" id="UP000293519"/>
    </source>
</evidence>
<gene>
    <name evidence="5" type="ORF">EV141_1787</name>
</gene>
<protein>
    <submittedName>
        <fullName evidence="5">Carbohydrate ABC transporter substrate-binding protein (CUT1 family)</fullName>
    </submittedName>
</protein>
<dbReference type="GO" id="GO:0015768">
    <property type="term" value="P:maltose transport"/>
    <property type="evidence" value="ECO:0007669"/>
    <property type="project" value="TreeGrafter"/>
</dbReference>
<dbReference type="RefSeq" id="WP_241969190.1">
    <property type="nucleotide sequence ID" value="NZ_SGWW01000003.1"/>
</dbReference>
<evidence type="ECO:0000256" key="4">
    <source>
        <dbReference type="SAM" id="SignalP"/>
    </source>
</evidence>
<dbReference type="EMBL" id="SGWW01000003">
    <property type="protein sequence ID" value="RZS56329.1"/>
    <property type="molecule type" value="Genomic_DNA"/>
</dbReference>
<dbReference type="PANTHER" id="PTHR30061:SF50">
    <property type="entry name" value="MALTOSE_MALTODEXTRIN-BINDING PERIPLASMIC PROTEIN"/>
    <property type="match status" value="1"/>
</dbReference>
<dbReference type="SUPFAM" id="SSF53850">
    <property type="entry name" value="Periplasmic binding protein-like II"/>
    <property type="match status" value="1"/>
</dbReference>
<evidence type="ECO:0000256" key="2">
    <source>
        <dbReference type="ARBA" id="ARBA00022448"/>
    </source>
</evidence>
<dbReference type="GO" id="GO:0055052">
    <property type="term" value="C:ATP-binding cassette (ABC) transporter complex, substrate-binding subunit-containing"/>
    <property type="evidence" value="ECO:0007669"/>
    <property type="project" value="TreeGrafter"/>
</dbReference>
<dbReference type="InterPro" id="IPR006059">
    <property type="entry name" value="SBP"/>
</dbReference>
<evidence type="ECO:0000256" key="3">
    <source>
        <dbReference type="ARBA" id="ARBA00022729"/>
    </source>
</evidence>
<accession>A0A4Q7LRN5</accession>
<organism evidence="5 6">
    <name type="scientific">Microcella putealis</name>
    <dbReference type="NCBI Taxonomy" id="337005"/>
    <lineage>
        <taxon>Bacteria</taxon>
        <taxon>Bacillati</taxon>
        <taxon>Actinomycetota</taxon>
        <taxon>Actinomycetes</taxon>
        <taxon>Micrococcales</taxon>
        <taxon>Microbacteriaceae</taxon>
        <taxon>Microcella</taxon>
    </lineage>
</organism>
<dbReference type="Gene3D" id="3.40.190.10">
    <property type="entry name" value="Periplasmic binding protein-like II"/>
    <property type="match status" value="1"/>
</dbReference>
<feature type="chain" id="PRO_5020234839" evidence="4">
    <location>
        <begin position="24"/>
        <end position="416"/>
    </location>
</feature>
<dbReference type="PROSITE" id="PS51257">
    <property type="entry name" value="PROKAR_LIPOPROTEIN"/>
    <property type="match status" value="1"/>
</dbReference>
<dbReference type="GO" id="GO:0042956">
    <property type="term" value="P:maltodextrin transmembrane transport"/>
    <property type="evidence" value="ECO:0007669"/>
    <property type="project" value="TreeGrafter"/>
</dbReference>
<keyword evidence="2" id="KW-0813">Transport</keyword>
<dbReference type="PANTHER" id="PTHR30061">
    <property type="entry name" value="MALTOSE-BINDING PERIPLASMIC PROTEIN"/>
    <property type="match status" value="1"/>
</dbReference>
<evidence type="ECO:0000313" key="5">
    <source>
        <dbReference type="EMBL" id="RZS56329.1"/>
    </source>
</evidence>